<comment type="caution">
    <text evidence="1">The sequence shown here is derived from an EMBL/GenBank/DDBJ whole genome shotgun (WGS) entry which is preliminary data.</text>
</comment>
<proteinExistence type="predicted"/>
<dbReference type="AlphaFoldDB" id="A0A2A4F258"/>
<dbReference type="Proteomes" id="UP000218022">
    <property type="component" value="Unassembled WGS sequence"/>
</dbReference>
<protein>
    <submittedName>
        <fullName evidence="1">Uncharacterized protein</fullName>
    </submittedName>
</protein>
<sequence>MQTNTAPSRLPSSTRAALALIKSNVTGFDRITVWIDHPAPDVPLRRIARYCNGKPVIDGGKSLARHPMWQTRIELFQPAPAAFGILRQALGGIASKVTYAEVAIDWITRDGDDAVALQCYLLRHLHIAHLRHPVSFHAGTAYYSPRSSDQAERHHRNVALYADRPSKLWPAATTCPPCCHLEYRFSGTDACRAVGLNTVSDCAAFDHPRFWSRSLTLFDFRKTDIGRIVAPDPDVSGSMLRRHADAFLEQHAYGGDPVLQNCVVSNREIVRVLQPLDQQHFLANR</sequence>
<evidence type="ECO:0000313" key="2">
    <source>
        <dbReference type="Proteomes" id="UP000218022"/>
    </source>
</evidence>
<accession>A0A2A4F258</accession>
<reference evidence="1 2" key="1">
    <citation type="submission" date="2017-01" db="EMBL/GenBank/DDBJ databases">
        <title>Whole-Genome Shotgun Sequencing of Two beta-Proteobacterial Species in Search of the Bulgecin Biosynthetic Cluster.</title>
        <authorList>
            <person name="Horsman M.E."/>
            <person name="Marous D.R."/>
            <person name="Li R."/>
            <person name="Oliver R.A."/>
            <person name="Byun B."/>
            <person name="Emrich S.J."/>
            <person name="Boggess B."/>
            <person name="Townsend C.A."/>
            <person name="Mobashery S."/>
        </authorList>
    </citation>
    <scope>NUCLEOTIDE SEQUENCE [LARGE SCALE GENOMIC DNA]</scope>
    <source>
        <strain evidence="1 2">ATCC 31363</strain>
    </source>
</reference>
<gene>
    <name evidence="1" type="ORF">BWP39_09730</name>
</gene>
<organism evidence="1 2">
    <name type="scientific">Paraburkholderia acidicola</name>
    <dbReference type="NCBI Taxonomy" id="1912599"/>
    <lineage>
        <taxon>Bacteria</taxon>
        <taxon>Pseudomonadati</taxon>
        <taxon>Pseudomonadota</taxon>
        <taxon>Betaproteobacteria</taxon>
        <taxon>Burkholderiales</taxon>
        <taxon>Burkholderiaceae</taxon>
        <taxon>Paraburkholderia</taxon>
    </lineage>
</organism>
<name>A0A2A4F258_9BURK</name>
<dbReference type="EMBL" id="MTZV01000003">
    <property type="protein sequence ID" value="PCE27057.1"/>
    <property type="molecule type" value="Genomic_DNA"/>
</dbReference>
<evidence type="ECO:0000313" key="1">
    <source>
        <dbReference type="EMBL" id="PCE27057.1"/>
    </source>
</evidence>